<dbReference type="Proteomes" id="UP000281549">
    <property type="component" value="Unassembled WGS sequence"/>
</dbReference>
<evidence type="ECO:0000313" key="1">
    <source>
        <dbReference type="EMBL" id="RKP17439.1"/>
    </source>
</evidence>
<gene>
    <name evidence="1" type="ORF">ROZALSC1DRAFT_24200</name>
</gene>
<organism evidence="1 2">
    <name type="scientific">Rozella allomycis (strain CSF55)</name>
    <dbReference type="NCBI Taxonomy" id="988480"/>
    <lineage>
        <taxon>Eukaryota</taxon>
        <taxon>Fungi</taxon>
        <taxon>Fungi incertae sedis</taxon>
        <taxon>Cryptomycota</taxon>
        <taxon>Cryptomycota incertae sedis</taxon>
        <taxon>Rozella</taxon>
    </lineage>
</organism>
<proteinExistence type="predicted"/>
<dbReference type="AlphaFoldDB" id="A0A4V1IZB1"/>
<accession>A0A4V1IZB1</accession>
<protein>
    <recommendedName>
        <fullName evidence="3">Crinkler family protein</fullName>
    </recommendedName>
</protein>
<reference evidence="2" key="1">
    <citation type="journal article" date="2018" name="Nat. Microbiol.">
        <title>Leveraging single-cell genomics to expand the fungal tree of life.</title>
        <authorList>
            <person name="Ahrendt S.R."/>
            <person name="Quandt C.A."/>
            <person name="Ciobanu D."/>
            <person name="Clum A."/>
            <person name="Salamov A."/>
            <person name="Andreopoulos B."/>
            <person name="Cheng J.F."/>
            <person name="Woyke T."/>
            <person name="Pelin A."/>
            <person name="Henrissat B."/>
            <person name="Reynolds N.K."/>
            <person name="Benny G.L."/>
            <person name="Smith M.E."/>
            <person name="James T.Y."/>
            <person name="Grigoriev I.V."/>
        </authorList>
    </citation>
    <scope>NUCLEOTIDE SEQUENCE [LARGE SCALE GENOMIC DNA]</scope>
    <source>
        <strain evidence="2">CSF55</strain>
    </source>
</reference>
<name>A0A4V1IZB1_ROZAC</name>
<sequence>MEYKQQLIQWIEVNLSNEPQLEKIKSYCQRFSFEILKNFTKEDWVADLGTVGRAIYNKLHPAMVPIARTHRMKNILIKTTGVEFTFSDRDVGMSKLIQCEFLRFLYFKNQATDRNCHEVAFLADGPGSGKSRFLMEIERYFSQISANYRAPLVSIAQSRYFQAATNSVDEFVETMSNAVFVNITFGNGTPYSRDEGTIRQSICYRIMDQFIENAREYVEANQGPDLLDKTIKYIAGGKVCVVLGVDEVNKVNAVDPLNFTELFNILGGQSCLSEIFFIPVLAGTAIGSVKMAVSKSSHPPLHIPLPLLSFESTVEIMRARNLNVEDPNLISALRDVGGHCRSLELLYDAILSSLLSPYSDNYWVDVRSIVQTDLSRRYPDMEDSMAFEKAVAFVVARIPVLDTTDLGDGIRILDLREAGLIKVDVSGLVLVPYMFASIRMKRSRIFSKFWVELDRSKDIWWQDWEVFNCKYLALRLACFSYLGMHNVTLADFYKGANIIGHDAAVIIPPLGTIQKSTDINYRFPSLSNQTRFPVGQFVRNGAGAAFDGFGELEKVDHTIILNALQMKFHDDGTQSPKLINNMLIYNEFEKVNKAINTTHLKNLDFVLVILSRNQSRVDVNNLTCGKVVLVSQNELQSFYSDLFCQRFIQ</sequence>
<evidence type="ECO:0000313" key="2">
    <source>
        <dbReference type="Proteomes" id="UP000281549"/>
    </source>
</evidence>
<dbReference type="EMBL" id="ML005840">
    <property type="protein sequence ID" value="RKP17439.1"/>
    <property type="molecule type" value="Genomic_DNA"/>
</dbReference>
<evidence type="ECO:0008006" key="3">
    <source>
        <dbReference type="Google" id="ProtNLM"/>
    </source>
</evidence>